<evidence type="ECO:0000313" key="1">
    <source>
        <dbReference type="EMBL" id="MCM8570264.1"/>
    </source>
</evidence>
<protein>
    <submittedName>
        <fullName evidence="1">Uncharacterized protein</fullName>
    </submittedName>
</protein>
<proteinExistence type="predicted"/>
<sequence length="142" mass="16508">MGKLSHSLGEKVEYYKIPKVRKPHEGVEVDYYFMASRFAGHPTEISMDLWTVIIDSEGFAYGLKTSHLGDFHTWKEVIRDRIKEHLYRVGVDNLQVKRLVRDIEIKKDGHRIPNNNCVGGPFIGIDGGRELYIRKDKFTFIK</sequence>
<keyword evidence="2" id="KW-1185">Reference proteome</keyword>
<comment type="caution">
    <text evidence="1">The sequence shown here is derived from an EMBL/GenBank/DDBJ whole genome shotgun (WGS) entry which is preliminary data.</text>
</comment>
<dbReference type="EMBL" id="JAMSCK010000004">
    <property type="protein sequence ID" value="MCM8570264.1"/>
    <property type="molecule type" value="Genomic_DNA"/>
</dbReference>
<reference evidence="1" key="1">
    <citation type="submission" date="2022-06" db="EMBL/GenBank/DDBJ databases">
        <title>Gramella sediminis sp. nov., isolated from deep-sea sediment of the Indian Ocean.</title>
        <authorList>
            <person name="Yang L."/>
        </authorList>
    </citation>
    <scope>NUCLEOTIDE SEQUENCE</scope>
    <source>
        <strain evidence="1">HMD3159</strain>
    </source>
</reference>
<gene>
    <name evidence="1" type="ORF">NE848_12795</name>
</gene>
<dbReference type="Proteomes" id="UP001155077">
    <property type="component" value="Unassembled WGS sequence"/>
</dbReference>
<name>A0ABT0Z421_9FLAO</name>
<accession>A0ABT0Z421</accession>
<dbReference type="RefSeq" id="WP_252114190.1">
    <property type="nucleotide sequence ID" value="NZ_JAMSCK010000004.1"/>
</dbReference>
<evidence type="ECO:0000313" key="2">
    <source>
        <dbReference type="Proteomes" id="UP001155077"/>
    </source>
</evidence>
<organism evidence="1 2">
    <name type="scientific">Gramella jeungdoensis</name>
    <dbReference type="NCBI Taxonomy" id="708091"/>
    <lineage>
        <taxon>Bacteria</taxon>
        <taxon>Pseudomonadati</taxon>
        <taxon>Bacteroidota</taxon>
        <taxon>Flavobacteriia</taxon>
        <taxon>Flavobacteriales</taxon>
        <taxon>Flavobacteriaceae</taxon>
        <taxon>Christiangramia</taxon>
    </lineage>
</organism>